<gene>
    <name evidence="2" type="ORF">CEXT_806092</name>
</gene>
<comment type="caution">
    <text evidence="2">The sequence shown here is derived from an EMBL/GenBank/DDBJ whole genome shotgun (WGS) entry which is preliminary data.</text>
</comment>
<evidence type="ECO:0000256" key="1">
    <source>
        <dbReference type="SAM" id="MobiDB-lite"/>
    </source>
</evidence>
<dbReference type="Proteomes" id="UP001054945">
    <property type="component" value="Unassembled WGS sequence"/>
</dbReference>
<dbReference type="AlphaFoldDB" id="A0AAV4TNY4"/>
<reference evidence="2 3" key="1">
    <citation type="submission" date="2021-06" db="EMBL/GenBank/DDBJ databases">
        <title>Caerostris extrusa draft genome.</title>
        <authorList>
            <person name="Kono N."/>
            <person name="Arakawa K."/>
        </authorList>
    </citation>
    <scope>NUCLEOTIDE SEQUENCE [LARGE SCALE GENOMIC DNA]</scope>
</reference>
<proteinExistence type="predicted"/>
<evidence type="ECO:0000313" key="2">
    <source>
        <dbReference type="EMBL" id="GIY48293.1"/>
    </source>
</evidence>
<keyword evidence="3" id="KW-1185">Reference proteome</keyword>
<feature type="region of interest" description="Disordered" evidence="1">
    <location>
        <begin position="47"/>
        <end position="88"/>
    </location>
</feature>
<sequence>MVAGDSGKLNIIKPGNGAKAASKVIFALLRASREVLKAGFEISDHYRKSTTPEDSETENKISGGKLDQSIQKLRNQPEESDSQSPSKAQTIMHFETESQKSDHTQVQAAMADSDRVHEMKGGKNKKRKFQTFLGSRGETEISDSQSPSKAQAIMHFETESQKSAMKSASISTFDIMDLGNDLGSLELTCKQDKSESLMGLGNDLFAEELMRKEGRTRKLTTTADTESVNKTSVGKSGRQCKFATKVDSEMKFQSLDESLDYVQNAGNLSQVPNTYGDCRSSALTVMNFCSILGRSPNKNDKHPRKPGWQRKSAANVALVRKVVRQSKFKANVDPEKKCPPTGNF</sequence>
<protein>
    <submittedName>
        <fullName evidence="2">Uncharacterized protein</fullName>
    </submittedName>
</protein>
<accession>A0AAV4TNY4</accession>
<dbReference type="EMBL" id="BPLR01011697">
    <property type="protein sequence ID" value="GIY48293.1"/>
    <property type="molecule type" value="Genomic_DNA"/>
</dbReference>
<name>A0AAV4TNY4_CAEEX</name>
<evidence type="ECO:0000313" key="3">
    <source>
        <dbReference type="Proteomes" id="UP001054945"/>
    </source>
</evidence>
<organism evidence="2 3">
    <name type="scientific">Caerostris extrusa</name>
    <name type="common">Bark spider</name>
    <name type="synonym">Caerostris bankana</name>
    <dbReference type="NCBI Taxonomy" id="172846"/>
    <lineage>
        <taxon>Eukaryota</taxon>
        <taxon>Metazoa</taxon>
        <taxon>Ecdysozoa</taxon>
        <taxon>Arthropoda</taxon>
        <taxon>Chelicerata</taxon>
        <taxon>Arachnida</taxon>
        <taxon>Araneae</taxon>
        <taxon>Araneomorphae</taxon>
        <taxon>Entelegynae</taxon>
        <taxon>Araneoidea</taxon>
        <taxon>Araneidae</taxon>
        <taxon>Caerostris</taxon>
    </lineage>
</organism>